<evidence type="ECO:0000256" key="1">
    <source>
        <dbReference type="ARBA" id="ARBA00009921"/>
    </source>
</evidence>
<evidence type="ECO:0000256" key="8">
    <source>
        <dbReference type="SAM" id="MobiDB-lite"/>
    </source>
</evidence>
<proteinExistence type="inferred from homology"/>
<dbReference type="NCBIfam" id="NF003765">
    <property type="entry name" value="PRK05359.1"/>
    <property type="match status" value="1"/>
</dbReference>
<keyword evidence="7" id="KW-0963">Cytoplasm</keyword>
<comment type="similarity">
    <text evidence="1 7">Belongs to the oligoribonuclease family.</text>
</comment>
<comment type="function">
    <text evidence="5 7">3'-to-5' exoribonuclease specific for small oligoribonucleotides.</text>
</comment>
<feature type="domain" description="Exonuclease" evidence="9">
    <location>
        <begin position="15"/>
        <end position="190"/>
    </location>
</feature>
<dbReference type="SUPFAM" id="SSF53098">
    <property type="entry name" value="Ribonuclease H-like"/>
    <property type="match status" value="1"/>
</dbReference>
<sequence length="250" mass="27280">MTTATADHSVSGMDRLVWIDCEMTGLDAASDLLLEVACLVTDSELNILDEGIGLVISAPEEALQTMEPVVREMHEASGLTAAVRASTLSLDDAERQLLDYVRTRIPEVRKAPLCGNSIATDRTFLARYLPSLDAHLHYRMIDVSSIKELARRWYVRAYYAAPVKRGGHRALADIQESIEELRYYRRAVFVPQPGPGTEQARAIAAEIRDQADASLASLTAGGSEHPQPDDPAGSPARLDGRPSTARLNGQ</sequence>
<evidence type="ECO:0000313" key="10">
    <source>
        <dbReference type="EMBL" id="ABD10422.1"/>
    </source>
</evidence>
<dbReference type="EMBL" id="CP000249">
    <property type="protein sequence ID" value="ABD10422.1"/>
    <property type="molecule type" value="Genomic_DNA"/>
</dbReference>
<dbReference type="Proteomes" id="UP000001937">
    <property type="component" value="Chromosome"/>
</dbReference>
<keyword evidence="3 7" id="KW-0378">Hydrolase</keyword>
<dbReference type="InterPro" id="IPR012337">
    <property type="entry name" value="RNaseH-like_sf"/>
</dbReference>
<feature type="active site" evidence="7">
    <location>
        <position position="138"/>
    </location>
</feature>
<evidence type="ECO:0000256" key="3">
    <source>
        <dbReference type="ARBA" id="ARBA00022801"/>
    </source>
</evidence>
<name>Q2JE70_FRACC</name>
<gene>
    <name evidence="7" type="primary">orn</name>
    <name evidence="10" type="ordered locus">Francci3_1040</name>
</gene>
<dbReference type="FunFam" id="3.30.420.10:FF:000003">
    <property type="entry name" value="Oligoribonuclease"/>
    <property type="match status" value="1"/>
</dbReference>
<dbReference type="GO" id="GO:0005737">
    <property type="term" value="C:cytoplasm"/>
    <property type="evidence" value="ECO:0007669"/>
    <property type="project" value="UniProtKB-SubCell"/>
</dbReference>
<dbReference type="Gene3D" id="3.30.420.10">
    <property type="entry name" value="Ribonuclease H-like superfamily/Ribonuclease H"/>
    <property type="match status" value="1"/>
</dbReference>
<dbReference type="PANTHER" id="PTHR11046">
    <property type="entry name" value="OLIGORIBONUCLEASE, MITOCHONDRIAL"/>
    <property type="match status" value="1"/>
</dbReference>
<evidence type="ECO:0000256" key="7">
    <source>
        <dbReference type="HAMAP-Rule" id="MF_00045"/>
    </source>
</evidence>
<dbReference type="InterPro" id="IPR022894">
    <property type="entry name" value="Oligoribonuclease"/>
</dbReference>
<dbReference type="SMART" id="SM00479">
    <property type="entry name" value="EXOIII"/>
    <property type="match status" value="1"/>
</dbReference>
<dbReference type="eggNOG" id="COG1949">
    <property type="taxonomic scope" value="Bacteria"/>
</dbReference>
<dbReference type="Pfam" id="PF00929">
    <property type="entry name" value="RNase_T"/>
    <property type="match status" value="1"/>
</dbReference>
<organism evidence="10 11">
    <name type="scientific">Frankia casuarinae (strain DSM 45818 / CECT 9043 / HFP020203 / CcI3)</name>
    <dbReference type="NCBI Taxonomy" id="106370"/>
    <lineage>
        <taxon>Bacteria</taxon>
        <taxon>Bacillati</taxon>
        <taxon>Actinomycetota</taxon>
        <taxon>Actinomycetes</taxon>
        <taxon>Frankiales</taxon>
        <taxon>Frankiaceae</taxon>
        <taxon>Frankia</taxon>
    </lineage>
</organism>
<dbReference type="InterPro" id="IPR036397">
    <property type="entry name" value="RNaseH_sf"/>
</dbReference>
<accession>Q2JE70</accession>
<evidence type="ECO:0000256" key="6">
    <source>
        <dbReference type="ARBA" id="ARBA00070964"/>
    </source>
</evidence>
<keyword evidence="2 7" id="KW-0540">Nuclease</keyword>
<dbReference type="PANTHER" id="PTHR11046:SF0">
    <property type="entry name" value="OLIGORIBONUCLEASE, MITOCHONDRIAL"/>
    <property type="match status" value="1"/>
</dbReference>
<feature type="region of interest" description="Disordered" evidence="8">
    <location>
        <begin position="214"/>
        <end position="250"/>
    </location>
</feature>
<dbReference type="AlphaFoldDB" id="Q2JE70"/>
<comment type="subcellular location">
    <subcellularLocation>
        <location evidence="7">Cytoplasm</location>
    </subcellularLocation>
</comment>
<evidence type="ECO:0000259" key="9">
    <source>
        <dbReference type="SMART" id="SM00479"/>
    </source>
</evidence>
<dbReference type="GO" id="GO:0000175">
    <property type="term" value="F:3'-5'-RNA exonuclease activity"/>
    <property type="evidence" value="ECO:0007669"/>
    <property type="project" value="InterPro"/>
</dbReference>
<dbReference type="GO" id="GO:0003676">
    <property type="term" value="F:nucleic acid binding"/>
    <property type="evidence" value="ECO:0007669"/>
    <property type="project" value="InterPro"/>
</dbReference>
<protein>
    <recommendedName>
        <fullName evidence="6 7">Oligoribonuclease</fullName>
        <ecNumber evidence="7">3.1.-.-</ecNumber>
    </recommendedName>
</protein>
<evidence type="ECO:0000256" key="2">
    <source>
        <dbReference type="ARBA" id="ARBA00022722"/>
    </source>
</evidence>
<dbReference type="OrthoDB" id="9801329at2"/>
<dbReference type="EC" id="3.1.-.-" evidence="7"/>
<dbReference type="InterPro" id="IPR013520">
    <property type="entry name" value="Ribonucl_H"/>
</dbReference>
<dbReference type="STRING" id="106370.Francci3_1040"/>
<dbReference type="HOGENOM" id="CLU_064761_3_0_11"/>
<keyword evidence="4 7" id="KW-0269">Exonuclease</keyword>
<evidence type="ECO:0000256" key="4">
    <source>
        <dbReference type="ARBA" id="ARBA00022839"/>
    </source>
</evidence>
<evidence type="ECO:0000256" key="5">
    <source>
        <dbReference type="ARBA" id="ARBA00057155"/>
    </source>
</evidence>
<dbReference type="PhylomeDB" id="Q2JE70"/>
<evidence type="ECO:0000313" key="11">
    <source>
        <dbReference type="Proteomes" id="UP000001937"/>
    </source>
</evidence>
<dbReference type="CDD" id="cd06135">
    <property type="entry name" value="Orn"/>
    <property type="match status" value="1"/>
</dbReference>
<reference evidence="10 11" key="1">
    <citation type="journal article" date="2007" name="Genome Res.">
        <title>Genome characteristics of facultatively symbiotic Frankia sp. strains reflect host range and host plant biogeography.</title>
        <authorList>
            <person name="Normand P."/>
            <person name="Lapierre P."/>
            <person name="Tisa L.S."/>
            <person name="Gogarten J.P."/>
            <person name="Alloisio N."/>
            <person name="Bagnarol E."/>
            <person name="Bassi C.A."/>
            <person name="Berry A.M."/>
            <person name="Bickhart D.M."/>
            <person name="Choisne N."/>
            <person name="Couloux A."/>
            <person name="Cournoyer B."/>
            <person name="Cruveiller S."/>
            <person name="Daubin V."/>
            <person name="Demange N."/>
            <person name="Francino M.P."/>
            <person name="Goltsman E."/>
            <person name="Huang Y."/>
            <person name="Kopp O.R."/>
            <person name="Labarre L."/>
            <person name="Lapidus A."/>
            <person name="Lavire C."/>
            <person name="Marechal J."/>
            <person name="Martinez M."/>
            <person name="Mastronunzio J.E."/>
            <person name="Mullin B.C."/>
            <person name="Niemann J."/>
            <person name="Pujic P."/>
            <person name="Rawnsley T."/>
            <person name="Rouy Z."/>
            <person name="Schenowitz C."/>
            <person name="Sellstedt A."/>
            <person name="Tavares F."/>
            <person name="Tomkins J.P."/>
            <person name="Vallenet D."/>
            <person name="Valverde C."/>
            <person name="Wall L.G."/>
            <person name="Wang Y."/>
            <person name="Medigue C."/>
            <person name="Benson D.R."/>
        </authorList>
    </citation>
    <scope>NUCLEOTIDE SEQUENCE [LARGE SCALE GENOMIC DNA]</scope>
    <source>
        <strain evidence="11">DSM 45818 / CECT 9043 / CcI3</strain>
    </source>
</reference>
<dbReference type="KEGG" id="fra:Francci3_1040"/>
<dbReference type="HAMAP" id="MF_00045">
    <property type="entry name" value="Oligoribonuclease"/>
    <property type="match status" value="1"/>
</dbReference>
<keyword evidence="11" id="KW-1185">Reference proteome</keyword>